<evidence type="ECO:0000313" key="4">
    <source>
        <dbReference type="Proteomes" id="UP001164929"/>
    </source>
</evidence>
<gene>
    <name evidence="3" type="ORF">NC653_009065</name>
</gene>
<evidence type="ECO:0000256" key="1">
    <source>
        <dbReference type="SAM" id="MobiDB-lite"/>
    </source>
</evidence>
<keyword evidence="4" id="KW-1185">Reference proteome</keyword>
<feature type="transmembrane region" description="Helical" evidence="2">
    <location>
        <begin position="28"/>
        <end position="48"/>
    </location>
</feature>
<evidence type="ECO:0000256" key="2">
    <source>
        <dbReference type="SAM" id="Phobius"/>
    </source>
</evidence>
<reference evidence="3" key="1">
    <citation type="journal article" date="2023" name="Mol. Ecol. Resour.">
        <title>Chromosome-level genome assembly of a triploid poplar Populus alba 'Berolinensis'.</title>
        <authorList>
            <person name="Chen S."/>
            <person name="Yu Y."/>
            <person name="Wang X."/>
            <person name="Wang S."/>
            <person name="Zhang T."/>
            <person name="Zhou Y."/>
            <person name="He R."/>
            <person name="Meng N."/>
            <person name="Wang Y."/>
            <person name="Liu W."/>
            <person name="Liu Z."/>
            <person name="Liu J."/>
            <person name="Guo Q."/>
            <person name="Huang H."/>
            <person name="Sederoff R.R."/>
            <person name="Wang G."/>
            <person name="Qu G."/>
            <person name="Chen S."/>
        </authorList>
    </citation>
    <scope>NUCLEOTIDE SEQUENCE</scope>
    <source>
        <strain evidence="3">SC-2020</strain>
    </source>
</reference>
<dbReference type="AlphaFoldDB" id="A0AAD6R959"/>
<protein>
    <submittedName>
        <fullName evidence="3">Uncharacterized protein</fullName>
    </submittedName>
</protein>
<comment type="caution">
    <text evidence="3">The sequence shown here is derived from an EMBL/GenBank/DDBJ whole genome shotgun (WGS) entry which is preliminary data.</text>
</comment>
<organism evidence="3 4">
    <name type="scientific">Populus alba x Populus x berolinensis</name>
    <dbReference type="NCBI Taxonomy" id="444605"/>
    <lineage>
        <taxon>Eukaryota</taxon>
        <taxon>Viridiplantae</taxon>
        <taxon>Streptophyta</taxon>
        <taxon>Embryophyta</taxon>
        <taxon>Tracheophyta</taxon>
        <taxon>Spermatophyta</taxon>
        <taxon>Magnoliopsida</taxon>
        <taxon>eudicotyledons</taxon>
        <taxon>Gunneridae</taxon>
        <taxon>Pentapetalae</taxon>
        <taxon>rosids</taxon>
        <taxon>fabids</taxon>
        <taxon>Malpighiales</taxon>
        <taxon>Salicaceae</taxon>
        <taxon>Saliceae</taxon>
        <taxon>Populus</taxon>
    </lineage>
</organism>
<keyword evidence="2" id="KW-1133">Transmembrane helix</keyword>
<name>A0AAD6R959_9ROSI</name>
<proteinExistence type="predicted"/>
<accession>A0AAD6R959</accession>
<dbReference type="EMBL" id="JAQIZT010000003">
    <property type="protein sequence ID" value="KAJ7004060.1"/>
    <property type="molecule type" value="Genomic_DNA"/>
</dbReference>
<keyword evidence="2" id="KW-0812">Transmembrane</keyword>
<evidence type="ECO:0000313" key="3">
    <source>
        <dbReference type="EMBL" id="KAJ7004060.1"/>
    </source>
</evidence>
<feature type="region of interest" description="Disordered" evidence="1">
    <location>
        <begin position="1"/>
        <end position="25"/>
    </location>
</feature>
<keyword evidence="2" id="KW-0472">Membrane</keyword>
<sequence length="53" mass="5724">MKCAADDFLSANTGKTGKKNTRRREEAGFSRTLLHLIAAAAAPSSYIFSSSQF</sequence>
<dbReference type="Proteomes" id="UP001164929">
    <property type="component" value="Chromosome 3"/>
</dbReference>